<keyword evidence="3" id="KW-1185">Reference proteome</keyword>
<accession>A0A1L4CXL1</accession>
<dbReference type="STRING" id="1915309.AXG55_01600"/>
<name>A0A1L4CXL1_9BACT</name>
<dbReference type="OrthoDB" id="9811352at2"/>
<evidence type="ECO:0000313" key="2">
    <source>
        <dbReference type="EMBL" id="APJ02693.1"/>
    </source>
</evidence>
<dbReference type="SUPFAM" id="SSF52833">
    <property type="entry name" value="Thioredoxin-like"/>
    <property type="match status" value="1"/>
</dbReference>
<dbReference type="Proteomes" id="UP000184731">
    <property type="component" value="Chromosome"/>
</dbReference>
<dbReference type="InterPro" id="IPR013766">
    <property type="entry name" value="Thioredoxin_domain"/>
</dbReference>
<dbReference type="GO" id="GO:0016209">
    <property type="term" value="F:antioxidant activity"/>
    <property type="evidence" value="ECO:0007669"/>
    <property type="project" value="InterPro"/>
</dbReference>
<dbReference type="AlphaFoldDB" id="A0A1L4CXL1"/>
<dbReference type="InterPro" id="IPR050553">
    <property type="entry name" value="Thioredoxin_ResA/DsbE_sf"/>
</dbReference>
<reference evidence="2 3" key="1">
    <citation type="submission" date="2016-10" db="EMBL/GenBank/DDBJ databases">
        <title>Silvanigrella aquatica sp. nov., isolated from a freshwater lake located in the Black Forest, Germany, description of Silvanigrellaceae fam. nov., Silvanigrellales ord. nov., reclassification of the order Bdellovibrionales in the class Oligoflexia, reclassification of the families Bacteriovoracaceae and Halobacteriovoraceae in the new order Bacteriovoracales ord. nov., and reclassification of the family Pseudobacteriovoracaceae in the order Oligoflexiales.</title>
        <authorList>
            <person name="Hahn M.W."/>
            <person name="Schmidt J."/>
            <person name="Koll U."/>
            <person name="Rohde M."/>
            <person name="Verbag S."/>
            <person name="Pitt A."/>
            <person name="Nakai R."/>
            <person name="Naganuma T."/>
            <person name="Lang E."/>
        </authorList>
    </citation>
    <scope>NUCLEOTIDE SEQUENCE [LARGE SCALE GENOMIC DNA]</scope>
    <source>
        <strain evidence="2 3">MWH-Nonnen-W8red</strain>
    </source>
</reference>
<dbReference type="RefSeq" id="WP_148696400.1">
    <property type="nucleotide sequence ID" value="NZ_CP017834.1"/>
</dbReference>
<sequence length="202" mass="22857">MSSKFANKKSLIISAAILSFFLALMIYALKQDPNFTPSQLVGEQAPTISAPVAQGGSFNSQDIFHHNRWVVVNFWSSYCNVCRNEAPEIENFYQTVTLKSNENPYFLSINIQDDKETIKQWQNNYKQSFPVIQDEQGLISLKYGVTGTPETFFIAPDSTVKYRVAGQVSKDFILNFIAWLEKHPTASQEEATKALINIRSNS</sequence>
<dbReference type="PROSITE" id="PS51352">
    <property type="entry name" value="THIOREDOXIN_2"/>
    <property type="match status" value="1"/>
</dbReference>
<dbReference type="InterPro" id="IPR036249">
    <property type="entry name" value="Thioredoxin-like_sf"/>
</dbReference>
<proteinExistence type="predicted"/>
<feature type="domain" description="Thioredoxin" evidence="1">
    <location>
        <begin position="39"/>
        <end position="182"/>
    </location>
</feature>
<protein>
    <recommendedName>
        <fullName evidence="1">Thioredoxin domain-containing protein</fullName>
    </recommendedName>
</protein>
<dbReference type="Pfam" id="PF00578">
    <property type="entry name" value="AhpC-TSA"/>
    <property type="match status" value="1"/>
</dbReference>
<organism evidence="2 3">
    <name type="scientific">Silvanigrella aquatica</name>
    <dbReference type="NCBI Taxonomy" id="1915309"/>
    <lineage>
        <taxon>Bacteria</taxon>
        <taxon>Pseudomonadati</taxon>
        <taxon>Bdellovibrionota</taxon>
        <taxon>Oligoflexia</taxon>
        <taxon>Silvanigrellales</taxon>
        <taxon>Silvanigrellaceae</taxon>
        <taxon>Silvanigrella</taxon>
    </lineage>
</organism>
<dbReference type="InterPro" id="IPR000866">
    <property type="entry name" value="AhpC/TSA"/>
</dbReference>
<evidence type="ECO:0000313" key="3">
    <source>
        <dbReference type="Proteomes" id="UP000184731"/>
    </source>
</evidence>
<dbReference type="CDD" id="cd02966">
    <property type="entry name" value="TlpA_like_family"/>
    <property type="match status" value="1"/>
</dbReference>
<dbReference type="KEGG" id="saqi:AXG55_01600"/>
<gene>
    <name evidence="2" type="ORF">AXG55_01600</name>
</gene>
<dbReference type="Gene3D" id="3.40.30.10">
    <property type="entry name" value="Glutaredoxin"/>
    <property type="match status" value="1"/>
</dbReference>
<dbReference type="PANTHER" id="PTHR42852">
    <property type="entry name" value="THIOL:DISULFIDE INTERCHANGE PROTEIN DSBE"/>
    <property type="match status" value="1"/>
</dbReference>
<dbReference type="EMBL" id="CP017834">
    <property type="protein sequence ID" value="APJ02693.1"/>
    <property type="molecule type" value="Genomic_DNA"/>
</dbReference>
<dbReference type="PANTHER" id="PTHR42852:SF13">
    <property type="entry name" value="PROTEIN DIPZ"/>
    <property type="match status" value="1"/>
</dbReference>
<dbReference type="GO" id="GO:0016491">
    <property type="term" value="F:oxidoreductase activity"/>
    <property type="evidence" value="ECO:0007669"/>
    <property type="project" value="InterPro"/>
</dbReference>
<evidence type="ECO:0000259" key="1">
    <source>
        <dbReference type="PROSITE" id="PS51352"/>
    </source>
</evidence>